<dbReference type="GO" id="GO:0004605">
    <property type="term" value="F:phosphatidate cytidylyltransferase activity"/>
    <property type="evidence" value="ECO:0007669"/>
    <property type="project" value="UniProtKB-EC"/>
</dbReference>
<dbReference type="GO" id="GO:0016024">
    <property type="term" value="P:CDP-diacylglycerol biosynthetic process"/>
    <property type="evidence" value="ECO:0007669"/>
    <property type="project" value="UniProtKB-UniPathway"/>
</dbReference>
<feature type="transmembrane region" description="Helical" evidence="19">
    <location>
        <begin position="110"/>
        <end position="128"/>
    </location>
</feature>
<protein>
    <recommendedName>
        <fullName evidence="7 18">Phosphatidate cytidylyltransferase</fullName>
        <ecNumber evidence="6 18">2.7.7.41</ecNumber>
    </recommendedName>
</protein>
<evidence type="ECO:0000256" key="19">
    <source>
        <dbReference type="SAM" id="Phobius"/>
    </source>
</evidence>
<dbReference type="Pfam" id="PF01148">
    <property type="entry name" value="CTP_transf_1"/>
    <property type="match status" value="1"/>
</dbReference>
<keyword evidence="9" id="KW-0444">Lipid biosynthesis</keyword>
<evidence type="ECO:0000256" key="2">
    <source>
        <dbReference type="ARBA" id="ARBA00004651"/>
    </source>
</evidence>
<dbReference type="RefSeq" id="WP_154456740.1">
    <property type="nucleotide sequence ID" value="NZ_VUMV01000001.1"/>
</dbReference>
<evidence type="ECO:0000256" key="8">
    <source>
        <dbReference type="ARBA" id="ARBA00022475"/>
    </source>
</evidence>
<dbReference type="UniPathway" id="UPA00557">
    <property type="reaction ID" value="UER00614"/>
</dbReference>
<evidence type="ECO:0000256" key="6">
    <source>
        <dbReference type="ARBA" id="ARBA00012487"/>
    </source>
</evidence>
<evidence type="ECO:0000256" key="14">
    <source>
        <dbReference type="ARBA" id="ARBA00023098"/>
    </source>
</evidence>
<evidence type="ECO:0000256" key="7">
    <source>
        <dbReference type="ARBA" id="ARBA00019373"/>
    </source>
</evidence>
<evidence type="ECO:0000256" key="12">
    <source>
        <dbReference type="ARBA" id="ARBA00022695"/>
    </source>
</evidence>
<evidence type="ECO:0000256" key="10">
    <source>
        <dbReference type="ARBA" id="ARBA00022679"/>
    </source>
</evidence>
<comment type="pathway">
    <text evidence="3 18">Phospholipid metabolism; CDP-diacylglycerol biosynthesis; CDP-diacylglycerol from sn-glycerol 3-phosphate: step 3/3.</text>
</comment>
<sequence>MQTWDIIALLALAVVLIVQFLTRNIHNSFITRTISGGVLLLAALLTIINGGWILFFTTLILSLIGLRELDKAIGVVEENTRTGPLEAAAMAGVVLYYASLHLFYGRLQVLALILGLVLLMFVYVFTYPRYRYPQVMGAFFGILYCGVMLSFVYQTRMLDTGRYLVWLTFIASWGCDTCAYCAGRVFGKHKMAPVLSPKKTIEGAVGGIAGAMLLGLLYASLTRGPRLEYVAICLFGALVSMIGDLAASAIKRNAGIKDYGKLIPGHGGVMDRFDSVIFTAPVIYLLGVTIL</sequence>
<dbReference type="PROSITE" id="PS01315">
    <property type="entry name" value="CDS"/>
    <property type="match status" value="1"/>
</dbReference>
<dbReference type="EC" id="2.7.7.41" evidence="6 18"/>
<evidence type="ECO:0000256" key="16">
    <source>
        <dbReference type="ARBA" id="ARBA00023209"/>
    </source>
</evidence>
<comment type="similarity">
    <text evidence="5 18">Belongs to the CDS family.</text>
</comment>
<feature type="transmembrane region" description="Helical" evidence="19">
    <location>
        <begin position="38"/>
        <end position="64"/>
    </location>
</feature>
<evidence type="ECO:0000313" key="21">
    <source>
        <dbReference type="Proteomes" id="UP000466864"/>
    </source>
</evidence>
<comment type="subcellular location">
    <subcellularLocation>
        <location evidence="2">Cell membrane</location>
        <topology evidence="2">Multi-pass membrane protein</topology>
    </subcellularLocation>
</comment>
<evidence type="ECO:0000256" key="17">
    <source>
        <dbReference type="ARBA" id="ARBA00023264"/>
    </source>
</evidence>
<name>A0A7X2P658_9FIRM</name>
<evidence type="ECO:0000256" key="4">
    <source>
        <dbReference type="ARBA" id="ARBA00005189"/>
    </source>
</evidence>
<feature type="transmembrane region" description="Helical" evidence="19">
    <location>
        <begin position="135"/>
        <end position="153"/>
    </location>
</feature>
<dbReference type="AlphaFoldDB" id="A0A7X2P658"/>
<comment type="pathway">
    <text evidence="4">Lipid metabolism.</text>
</comment>
<evidence type="ECO:0000256" key="11">
    <source>
        <dbReference type="ARBA" id="ARBA00022692"/>
    </source>
</evidence>
<dbReference type="PANTHER" id="PTHR46382:SF1">
    <property type="entry name" value="PHOSPHATIDATE CYTIDYLYLTRANSFERASE"/>
    <property type="match status" value="1"/>
</dbReference>
<organism evidence="20 21">
    <name type="scientific">Bilifractor porci</name>
    <dbReference type="NCBI Taxonomy" id="2606636"/>
    <lineage>
        <taxon>Bacteria</taxon>
        <taxon>Bacillati</taxon>
        <taxon>Bacillota</taxon>
        <taxon>Clostridia</taxon>
        <taxon>Lachnospirales</taxon>
        <taxon>Lachnospiraceae</taxon>
        <taxon>Bilifractor</taxon>
    </lineage>
</organism>
<keyword evidence="15 19" id="KW-0472">Membrane</keyword>
<evidence type="ECO:0000256" key="3">
    <source>
        <dbReference type="ARBA" id="ARBA00005119"/>
    </source>
</evidence>
<dbReference type="EMBL" id="VUMV01000001">
    <property type="protein sequence ID" value="MST80929.1"/>
    <property type="molecule type" value="Genomic_DNA"/>
</dbReference>
<keyword evidence="17" id="KW-1208">Phospholipid metabolism</keyword>
<dbReference type="PANTHER" id="PTHR46382">
    <property type="entry name" value="PHOSPHATIDATE CYTIDYLYLTRANSFERASE"/>
    <property type="match status" value="1"/>
</dbReference>
<keyword evidence="14" id="KW-0443">Lipid metabolism</keyword>
<proteinExistence type="inferred from homology"/>
<dbReference type="Proteomes" id="UP000466864">
    <property type="component" value="Unassembled WGS sequence"/>
</dbReference>
<dbReference type="InterPro" id="IPR000374">
    <property type="entry name" value="PC_trans"/>
</dbReference>
<gene>
    <name evidence="20" type="ORF">FYJ60_01070</name>
</gene>
<feature type="transmembrane region" description="Helical" evidence="19">
    <location>
        <begin position="165"/>
        <end position="182"/>
    </location>
</feature>
<keyword evidence="16" id="KW-0594">Phospholipid biosynthesis</keyword>
<evidence type="ECO:0000256" key="9">
    <source>
        <dbReference type="ARBA" id="ARBA00022516"/>
    </source>
</evidence>
<evidence type="ECO:0000313" key="20">
    <source>
        <dbReference type="EMBL" id="MST80929.1"/>
    </source>
</evidence>
<feature type="transmembrane region" description="Helical" evidence="19">
    <location>
        <begin position="203"/>
        <end position="221"/>
    </location>
</feature>
<accession>A0A7X2P658</accession>
<keyword evidence="21" id="KW-1185">Reference proteome</keyword>
<comment type="catalytic activity">
    <reaction evidence="1 18">
        <text>a 1,2-diacyl-sn-glycero-3-phosphate + CTP + H(+) = a CDP-1,2-diacyl-sn-glycerol + diphosphate</text>
        <dbReference type="Rhea" id="RHEA:16229"/>
        <dbReference type="ChEBI" id="CHEBI:15378"/>
        <dbReference type="ChEBI" id="CHEBI:33019"/>
        <dbReference type="ChEBI" id="CHEBI:37563"/>
        <dbReference type="ChEBI" id="CHEBI:58332"/>
        <dbReference type="ChEBI" id="CHEBI:58608"/>
        <dbReference type="EC" id="2.7.7.41"/>
    </reaction>
</comment>
<keyword evidence="8" id="KW-1003">Cell membrane</keyword>
<evidence type="ECO:0000256" key="13">
    <source>
        <dbReference type="ARBA" id="ARBA00022989"/>
    </source>
</evidence>
<keyword evidence="12 18" id="KW-0548">Nucleotidyltransferase</keyword>
<reference evidence="20 21" key="1">
    <citation type="submission" date="2019-08" db="EMBL/GenBank/DDBJ databases">
        <title>In-depth cultivation of the pig gut microbiome towards novel bacterial diversity and tailored functional studies.</title>
        <authorList>
            <person name="Wylensek D."/>
            <person name="Hitch T.C.A."/>
            <person name="Clavel T."/>
        </authorList>
    </citation>
    <scope>NUCLEOTIDE SEQUENCE [LARGE SCALE GENOMIC DNA]</scope>
    <source>
        <strain evidence="20 21">Oil+RF-744-WCA-WT-13</strain>
    </source>
</reference>
<feature type="transmembrane region" description="Helical" evidence="19">
    <location>
        <begin position="227"/>
        <end position="247"/>
    </location>
</feature>
<evidence type="ECO:0000256" key="1">
    <source>
        <dbReference type="ARBA" id="ARBA00001698"/>
    </source>
</evidence>
<evidence type="ECO:0000256" key="5">
    <source>
        <dbReference type="ARBA" id="ARBA00010185"/>
    </source>
</evidence>
<evidence type="ECO:0000256" key="18">
    <source>
        <dbReference type="RuleBase" id="RU003938"/>
    </source>
</evidence>
<evidence type="ECO:0000256" key="15">
    <source>
        <dbReference type="ARBA" id="ARBA00023136"/>
    </source>
</evidence>
<dbReference type="GO" id="GO:0005886">
    <property type="term" value="C:plasma membrane"/>
    <property type="evidence" value="ECO:0007669"/>
    <property type="project" value="UniProtKB-SubCell"/>
</dbReference>
<keyword evidence="13 19" id="KW-1133">Transmembrane helix</keyword>
<comment type="caution">
    <text evidence="20">The sequence shown here is derived from an EMBL/GenBank/DDBJ whole genome shotgun (WGS) entry which is preliminary data.</text>
</comment>
<keyword evidence="11 18" id="KW-0812">Transmembrane</keyword>
<keyword evidence="10 18" id="KW-0808">Transferase</keyword>